<keyword evidence="6" id="KW-1003">Cell membrane</keyword>
<evidence type="ECO:0000313" key="8">
    <source>
        <dbReference type="EMBL" id="MBA9004519.1"/>
    </source>
</evidence>
<feature type="transmembrane region" description="Helical" evidence="6">
    <location>
        <begin position="156"/>
        <end position="183"/>
    </location>
</feature>
<evidence type="ECO:0000313" key="9">
    <source>
        <dbReference type="Proteomes" id="UP000539313"/>
    </source>
</evidence>
<reference evidence="8 9" key="1">
    <citation type="submission" date="2020-08" db="EMBL/GenBank/DDBJ databases">
        <title>Sequencing the genomes of 1000 actinobacteria strains.</title>
        <authorList>
            <person name="Klenk H.-P."/>
        </authorList>
    </citation>
    <scope>NUCLEOTIDE SEQUENCE [LARGE SCALE GENOMIC DNA]</scope>
    <source>
        <strain evidence="8 9">DSM 45823</strain>
    </source>
</reference>
<organism evidence="8 9">
    <name type="scientific">Thermomonospora cellulosilytica</name>
    <dbReference type="NCBI Taxonomy" id="1411118"/>
    <lineage>
        <taxon>Bacteria</taxon>
        <taxon>Bacillati</taxon>
        <taxon>Actinomycetota</taxon>
        <taxon>Actinomycetes</taxon>
        <taxon>Streptosporangiales</taxon>
        <taxon>Thermomonosporaceae</taxon>
        <taxon>Thermomonospora</taxon>
    </lineage>
</organism>
<evidence type="ECO:0000256" key="2">
    <source>
        <dbReference type="ARBA" id="ARBA00022692"/>
    </source>
</evidence>
<dbReference type="PROSITE" id="PS51012">
    <property type="entry name" value="ABC_TM2"/>
    <property type="match status" value="1"/>
</dbReference>
<dbReference type="Proteomes" id="UP000539313">
    <property type="component" value="Unassembled WGS sequence"/>
</dbReference>
<dbReference type="EMBL" id="JACJII010000001">
    <property type="protein sequence ID" value="MBA9004519.1"/>
    <property type="molecule type" value="Genomic_DNA"/>
</dbReference>
<comment type="caution">
    <text evidence="8">The sequence shown here is derived from an EMBL/GenBank/DDBJ whole genome shotgun (WGS) entry which is preliminary data.</text>
</comment>
<dbReference type="InterPro" id="IPR000412">
    <property type="entry name" value="ABC_2_transport"/>
</dbReference>
<dbReference type="Pfam" id="PF01061">
    <property type="entry name" value="ABC2_membrane"/>
    <property type="match status" value="1"/>
</dbReference>
<dbReference type="GO" id="GO:0046677">
    <property type="term" value="P:response to antibiotic"/>
    <property type="evidence" value="ECO:0007669"/>
    <property type="project" value="UniProtKB-KW"/>
</dbReference>
<keyword evidence="6" id="KW-0813">Transport</keyword>
<feature type="transmembrane region" description="Helical" evidence="6">
    <location>
        <begin position="251"/>
        <end position="272"/>
    </location>
</feature>
<dbReference type="InterPro" id="IPR051784">
    <property type="entry name" value="Nod_factor_ABC_transporter"/>
</dbReference>
<keyword evidence="4 6" id="KW-0472">Membrane</keyword>
<dbReference type="RefSeq" id="WP_182705955.1">
    <property type="nucleotide sequence ID" value="NZ_JACJII010000001.1"/>
</dbReference>
<dbReference type="AlphaFoldDB" id="A0A7W3MZ17"/>
<evidence type="ECO:0000256" key="5">
    <source>
        <dbReference type="ARBA" id="ARBA00023251"/>
    </source>
</evidence>
<protein>
    <recommendedName>
        <fullName evidence="6">Transport permease protein</fullName>
    </recommendedName>
</protein>
<accession>A0A7W3MZ17</accession>
<proteinExistence type="inferred from homology"/>
<feature type="transmembrane region" description="Helical" evidence="6">
    <location>
        <begin position="190"/>
        <end position="209"/>
    </location>
</feature>
<keyword evidence="3 6" id="KW-1133">Transmembrane helix</keyword>
<keyword evidence="2 6" id="KW-0812">Transmembrane</keyword>
<dbReference type="InterPro" id="IPR047817">
    <property type="entry name" value="ABC2_TM_bact-type"/>
</dbReference>
<evidence type="ECO:0000256" key="3">
    <source>
        <dbReference type="ARBA" id="ARBA00022989"/>
    </source>
</evidence>
<gene>
    <name evidence="8" type="ORF">HNR21_003401</name>
</gene>
<evidence type="ECO:0000259" key="7">
    <source>
        <dbReference type="PROSITE" id="PS51012"/>
    </source>
</evidence>
<dbReference type="PANTHER" id="PTHR43229">
    <property type="entry name" value="NODULATION PROTEIN J"/>
    <property type="match status" value="1"/>
</dbReference>
<sequence>MTTATHAAPAPLAGGRRVSPGTAARNVATLAWRNLVQIKHNPMELIDLSIQPIMFVLLFAYVFGPAIGGTVEGYLPVVIPGIIAQNALFATMTTGFGLNVDITKGVFDRLRSLPIARIAPLTGRMLADTVKQVWSMAVLLAVGFAIGFRIETSPLHLLAALAVLLAFTTLFAWAAVFIGLAVGEPEKVQIFGFTIIFPITFLSSAFVPISPQAPEVLQFVMRNNPMTHLVEAVRGLMVGGQGGGPVLEHTVIALGWGVLIAAIFIPLAMRAFRRRV</sequence>
<comment type="similarity">
    <text evidence="6">Belongs to the ABC-2 integral membrane protein family.</text>
</comment>
<evidence type="ECO:0000256" key="1">
    <source>
        <dbReference type="ARBA" id="ARBA00004141"/>
    </source>
</evidence>
<dbReference type="GO" id="GO:0043190">
    <property type="term" value="C:ATP-binding cassette (ABC) transporter complex"/>
    <property type="evidence" value="ECO:0007669"/>
    <property type="project" value="InterPro"/>
</dbReference>
<feature type="domain" description="ABC transmembrane type-2" evidence="7">
    <location>
        <begin position="43"/>
        <end position="275"/>
    </location>
</feature>
<name>A0A7W3MZ17_9ACTN</name>
<feature type="transmembrane region" description="Helical" evidence="6">
    <location>
        <begin position="133"/>
        <end position="150"/>
    </location>
</feature>
<feature type="transmembrane region" description="Helical" evidence="6">
    <location>
        <begin position="53"/>
        <end position="71"/>
    </location>
</feature>
<comment type="subcellular location">
    <subcellularLocation>
        <location evidence="6">Cell membrane</location>
        <topology evidence="6">Multi-pass membrane protein</topology>
    </subcellularLocation>
    <subcellularLocation>
        <location evidence="1">Membrane</location>
        <topology evidence="1">Multi-pass membrane protein</topology>
    </subcellularLocation>
</comment>
<dbReference type="InterPro" id="IPR013525">
    <property type="entry name" value="ABC2_TM"/>
</dbReference>
<evidence type="ECO:0000256" key="4">
    <source>
        <dbReference type="ARBA" id="ARBA00023136"/>
    </source>
</evidence>
<keyword evidence="5" id="KW-0046">Antibiotic resistance</keyword>
<dbReference type="GO" id="GO:0140359">
    <property type="term" value="F:ABC-type transporter activity"/>
    <property type="evidence" value="ECO:0007669"/>
    <property type="project" value="InterPro"/>
</dbReference>
<dbReference type="PANTHER" id="PTHR43229:SF2">
    <property type="entry name" value="NODULATION PROTEIN J"/>
    <property type="match status" value="1"/>
</dbReference>
<evidence type="ECO:0000256" key="6">
    <source>
        <dbReference type="RuleBase" id="RU361157"/>
    </source>
</evidence>
<dbReference type="PIRSF" id="PIRSF006648">
    <property type="entry name" value="DrrB"/>
    <property type="match status" value="1"/>
</dbReference>
<feature type="transmembrane region" description="Helical" evidence="6">
    <location>
        <begin position="77"/>
        <end position="100"/>
    </location>
</feature>
<keyword evidence="9" id="KW-1185">Reference proteome</keyword>